<dbReference type="Gene3D" id="3.40.50.1010">
    <property type="entry name" value="5'-nuclease"/>
    <property type="match status" value="1"/>
</dbReference>
<proteinExistence type="predicted"/>
<dbReference type="EMBL" id="JH597773">
    <property type="protein sequence ID" value="EHQ07968.1"/>
    <property type="molecule type" value="Genomic_DNA"/>
</dbReference>
<reference evidence="2 3" key="1">
    <citation type="submission" date="2011-10" db="EMBL/GenBank/DDBJ databases">
        <title>The Improved High-Quality Draft genome of Leptonema illini DSM 21528.</title>
        <authorList>
            <consortium name="US DOE Joint Genome Institute (JGI-PGF)"/>
            <person name="Lucas S."/>
            <person name="Copeland A."/>
            <person name="Lapidus A."/>
            <person name="Glavina del Rio T."/>
            <person name="Dalin E."/>
            <person name="Tice H."/>
            <person name="Bruce D."/>
            <person name="Goodwin L."/>
            <person name="Pitluck S."/>
            <person name="Peters L."/>
            <person name="Mikhailova N."/>
            <person name="Held B."/>
            <person name="Kyrpides N."/>
            <person name="Mavromatis K."/>
            <person name="Ivanova N."/>
            <person name="Markowitz V."/>
            <person name="Cheng J.-F."/>
            <person name="Hugenholtz P."/>
            <person name="Woyke T."/>
            <person name="Wu D."/>
            <person name="Gronow S."/>
            <person name="Wellnitz S."/>
            <person name="Brambilla E.-M."/>
            <person name="Klenk H.-P."/>
            <person name="Eisen J.A."/>
        </authorList>
    </citation>
    <scope>NUCLEOTIDE SEQUENCE [LARGE SCALE GENOMIC DNA]</scope>
    <source>
        <strain evidence="2 3">DSM 21528</strain>
    </source>
</reference>
<evidence type="ECO:0000313" key="3">
    <source>
        <dbReference type="Proteomes" id="UP000005737"/>
    </source>
</evidence>
<evidence type="ECO:0000313" key="2">
    <source>
        <dbReference type="EMBL" id="EHQ07968.1"/>
    </source>
</evidence>
<dbReference type="SUPFAM" id="SSF88723">
    <property type="entry name" value="PIN domain-like"/>
    <property type="match status" value="1"/>
</dbReference>
<dbReference type="AlphaFoldDB" id="H2CH95"/>
<evidence type="ECO:0000259" key="1">
    <source>
        <dbReference type="Pfam" id="PF01850"/>
    </source>
</evidence>
<dbReference type="InterPro" id="IPR029060">
    <property type="entry name" value="PIN-like_dom_sf"/>
</dbReference>
<accession>H2CH95</accession>
<keyword evidence="3" id="KW-1185">Reference proteome</keyword>
<dbReference type="RefSeq" id="WP_002774252.1">
    <property type="nucleotide sequence ID" value="NZ_JH597773.1"/>
</dbReference>
<name>H2CH95_9LEPT</name>
<dbReference type="HOGENOM" id="CLU_147393_0_0_12"/>
<feature type="domain" description="PIN" evidence="1">
    <location>
        <begin position="2"/>
        <end position="113"/>
    </location>
</feature>
<organism evidence="2 3">
    <name type="scientific">Leptonema illini DSM 21528</name>
    <dbReference type="NCBI Taxonomy" id="929563"/>
    <lineage>
        <taxon>Bacteria</taxon>
        <taxon>Pseudomonadati</taxon>
        <taxon>Spirochaetota</taxon>
        <taxon>Spirochaetia</taxon>
        <taxon>Leptospirales</taxon>
        <taxon>Leptospiraceae</taxon>
        <taxon>Leptonema</taxon>
    </lineage>
</organism>
<dbReference type="InterPro" id="IPR002716">
    <property type="entry name" value="PIN_dom"/>
</dbReference>
<sequence length="125" mass="14471">MILVDTSVWIEFFKAKDPVFTNLKKRLESGDIIAHSLIFAELLQGCRNKKEADLVLNYWDVLSDSESERGIIEGGYLSYEKKFYSRGVGLTDAVLVHECRRRSARIWTLDKKLISLLKEQETYLP</sequence>
<dbReference type="Pfam" id="PF01850">
    <property type="entry name" value="PIN"/>
    <property type="match status" value="1"/>
</dbReference>
<gene>
    <name evidence="2" type="ORF">Lepil_3308</name>
</gene>
<dbReference type="Proteomes" id="UP000005737">
    <property type="component" value="Unassembled WGS sequence"/>
</dbReference>
<dbReference type="STRING" id="183.GCA_002009735_00418"/>
<protein>
    <submittedName>
        <fullName evidence="2">PilT protein domain protein</fullName>
    </submittedName>
</protein>